<organism evidence="2 3">
    <name type="scientific">Morella rubra</name>
    <name type="common">Chinese bayberry</name>
    <dbReference type="NCBI Taxonomy" id="262757"/>
    <lineage>
        <taxon>Eukaryota</taxon>
        <taxon>Viridiplantae</taxon>
        <taxon>Streptophyta</taxon>
        <taxon>Embryophyta</taxon>
        <taxon>Tracheophyta</taxon>
        <taxon>Spermatophyta</taxon>
        <taxon>Magnoliopsida</taxon>
        <taxon>eudicotyledons</taxon>
        <taxon>Gunneridae</taxon>
        <taxon>Pentapetalae</taxon>
        <taxon>rosids</taxon>
        <taxon>fabids</taxon>
        <taxon>Fagales</taxon>
        <taxon>Myricaceae</taxon>
        <taxon>Morella</taxon>
    </lineage>
</organism>
<keyword evidence="3" id="KW-1185">Reference proteome</keyword>
<evidence type="ECO:0000313" key="3">
    <source>
        <dbReference type="Proteomes" id="UP000516437"/>
    </source>
</evidence>
<dbReference type="OrthoDB" id="1894372at2759"/>
<keyword evidence="1" id="KW-1133">Transmembrane helix</keyword>
<feature type="transmembrane region" description="Helical" evidence="1">
    <location>
        <begin position="78"/>
        <end position="101"/>
    </location>
</feature>
<comment type="caution">
    <text evidence="2">The sequence shown here is derived from an EMBL/GenBank/DDBJ whole genome shotgun (WGS) entry which is preliminary data.</text>
</comment>
<keyword evidence="1" id="KW-0472">Membrane</keyword>
<reference evidence="2 3" key="1">
    <citation type="journal article" date="2019" name="Plant Biotechnol. J.">
        <title>The red bayberry genome and genetic basis of sex determination.</title>
        <authorList>
            <person name="Jia H.M."/>
            <person name="Jia H.J."/>
            <person name="Cai Q.L."/>
            <person name="Wang Y."/>
            <person name="Zhao H.B."/>
            <person name="Yang W.F."/>
            <person name="Wang G.Y."/>
            <person name="Li Y.H."/>
            <person name="Zhan D.L."/>
            <person name="Shen Y.T."/>
            <person name="Niu Q.F."/>
            <person name="Chang L."/>
            <person name="Qiu J."/>
            <person name="Zhao L."/>
            <person name="Xie H.B."/>
            <person name="Fu W.Y."/>
            <person name="Jin J."/>
            <person name="Li X.W."/>
            <person name="Jiao Y."/>
            <person name="Zhou C.C."/>
            <person name="Tu T."/>
            <person name="Chai C.Y."/>
            <person name="Gao J.L."/>
            <person name="Fan L.J."/>
            <person name="van de Weg E."/>
            <person name="Wang J.Y."/>
            <person name="Gao Z.S."/>
        </authorList>
    </citation>
    <scope>NUCLEOTIDE SEQUENCE [LARGE SCALE GENOMIC DNA]</scope>
    <source>
        <tissue evidence="2">Leaves</tissue>
    </source>
</reference>
<gene>
    <name evidence="2" type="ORF">CJ030_MR8G027193</name>
</gene>
<evidence type="ECO:0000313" key="2">
    <source>
        <dbReference type="EMBL" id="KAB1204400.1"/>
    </source>
</evidence>
<proteinExistence type="predicted"/>
<protein>
    <submittedName>
        <fullName evidence="2">Uncharacterized protein</fullName>
    </submittedName>
</protein>
<accession>A0A6A1UZ86</accession>
<keyword evidence="1" id="KW-0812">Transmembrane</keyword>
<sequence length="170" mass="19804">MELRLPLQIDLYILRIIQPSLTSIQYIVSICSLFLLQVAVIVAIFFKIDWAQKLAKYIDAHHKKFQAFVIFHLKMCRLILITILVPQINVIVLAVLLWALGTETRTPRTYRKISGFNYSFLLRPNSPILDDSTQICRQCEVLSRGDQRRSFLAYFSGVFRRRSQGRIIIC</sequence>
<dbReference type="Proteomes" id="UP000516437">
    <property type="component" value="Chromosome 8"/>
</dbReference>
<feature type="transmembrane region" description="Helical" evidence="1">
    <location>
        <begin position="24"/>
        <end position="46"/>
    </location>
</feature>
<dbReference type="AlphaFoldDB" id="A0A6A1UZ86"/>
<name>A0A6A1UZ86_9ROSI</name>
<dbReference type="EMBL" id="RXIC02000026">
    <property type="protein sequence ID" value="KAB1204400.1"/>
    <property type="molecule type" value="Genomic_DNA"/>
</dbReference>
<evidence type="ECO:0000256" key="1">
    <source>
        <dbReference type="SAM" id="Phobius"/>
    </source>
</evidence>